<accession>Q2GZ66</accession>
<dbReference type="InterPro" id="IPR039454">
    <property type="entry name" value="OM14"/>
</dbReference>
<protein>
    <recommendedName>
        <fullName evidence="6">Mitochondrial outer membrane protein OM14 C-terminal domain-containing protein</fullName>
    </recommendedName>
</protein>
<dbReference type="GeneID" id="4392542"/>
<dbReference type="STRING" id="306901.Q2GZ66"/>
<keyword evidence="3" id="KW-0472">Membrane</keyword>
<evidence type="ECO:0000313" key="4">
    <source>
        <dbReference type="EMBL" id="EAQ88561.1"/>
    </source>
</evidence>
<keyword evidence="5" id="KW-1185">Reference proteome</keyword>
<organism evidence="4 5">
    <name type="scientific">Chaetomium globosum (strain ATCC 6205 / CBS 148.51 / DSM 1962 / NBRC 6347 / NRRL 1970)</name>
    <name type="common">Soil fungus</name>
    <dbReference type="NCBI Taxonomy" id="306901"/>
    <lineage>
        <taxon>Eukaryota</taxon>
        <taxon>Fungi</taxon>
        <taxon>Dikarya</taxon>
        <taxon>Ascomycota</taxon>
        <taxon>Pezizomycotina</taxon>
        <taxon>Sordariomycetes</taxon>
        <taxon>Sordariomycetidae</taxon>
        <taxon>Sordariales</taxon>
        <taxon>Chaetomiaceae</taxon>
        <taxon>Chaetomium</taxon>
    </lineage>
</organism>
<gene>
    <name evidence="4" type="ORF">CHGG_05180</name>
</gene>
<dbReference type="RefSeq" id="XP_001224394.1">
    <property type="nucleotide sequence ID" value="XM_001224393.1"/>
</dbReference>
<reference evidence="5" key="1">
    <citation type="journal article" date="2015" name="Genome Announc.">
        <title>Draft genome sequence of the cellulolytic fungus Chaetomium globosum.</title>
        <authorList>
            <person name="Cuomo C.A."/>
            <person name="Untereiner W.A."/>
            <person name="Ma L.-J."/>
            <person name="Grabherr M."/>
            <person name="Birren B.W."/>
        </authorList>
    </citation>
    <scope>NUCLEOTIDE SEQUENCE [LARGE SCALE GENOMIC DNA]</scope>
    <source>
        <strain evidence="5">ATCC 6205 / CBS 148.51 / DSM 1962 / NBRC 6347 / NRRL 1970</strain>
    </source>
</reference>
<dbReference type="PANTHER" id="PTHR38402:SF1">
    <property type="entry name" value="MITOCHONDRIAL OUTER MEMBRANE PROTEIN OM14"/>
    <property type="match status" value="1"/>
</dbReference>
<dbReference type="AlphaFoldDB" id="Q2GZ66"/>
<feature type="transmembrane region" description="Helical" evidence="3">
    <location>
        <begin position="120"/>
        <end position="142"/>
    </location>
</feature>
<evidence type="ECO:0000256" key="2">
    <source>
        <dbReference type="SAM" id="MobiDB-lite"/>
    </source>
</evidence>
<evidence type="ECO:0008006" key="6">
    <source>
        <dbReference type="Google" id="ProtNLM"/>
    </source>
</evidence>
<feature type="transmembrane region" description="Helical" evidence="3">
    <location>
        <begin position="162"/>
        <end position="182"/>
    </location>
</feature>
<feature type="compositionally biased region" description="Basic and acidic residues" evidence="2">
    <location>
        <begin position="58"/>
        <end position="70"/>
    </location>
</feature>
<dbReference type="HOGENOM" id="CLU_100298_0_0_1"/>
<feature type="coiled-coil region" evidence="1">
    <location>
        <begin position="72"/>
        <end position="106"/>
    </location>
</feature>
<dbReference type="EMBL" id="CH408032">
    <property type="protein sequence ID" value="EAQ88561.1"/>
    <property type="molecule type" value="Genomic_DNA"/>
</dbReference>
<evidence type="ECO:0000256" key="1">
    <source>
        <dbReference type="SAM" id="Coils"/>
    </source>
</evidence>
<dbReference type="OrthoDB" id="20198at2759"/>
<keyword evidence="3" id="KW-0812">Transmembrane</keyword>
<keyword evidence="1" id="KW-0175">Coiled coil</keyword>
<dbReference type="VEuPathDB" id="FungiDB:CHGG_05180"/>
<dbReference type="Proteomes" id="UP000001056">
    <property type="component" value="Unassembled WGS sequence"/>
</dbReference>
<name>Q2GZ66_CHAGB</name>
<dbReference type="PANTHER" id="PTHR38402">
    <property type="entry name" value="MITOCHONDRIAL OUTER MEMBRANE PROTEIN OM14"/>
    <property type="match status" value="1"/>
</dbReference>
<dbReference type="OMA" id="LQNKFPP"/>
<feature type="region of interest" description="Disordered" evidence="2">
    <location>
        <begin position="1"/>
        <end position="70"/>
    </location>
</feature>
<feature type="compositionally biased region" description="Low complexity" evidence="2">
    <location>
        <begin position="8"/>
        <end position="34"/>
    </location>
</feature>
<dbReference type="GO" id="GO:0005741">
    <property type="term" value="C:mitochondrial outer membrane"/>
    <property type="evidence" value="ECO:0007669"/>
    <property type="project" value="InterPro"/>
</dbReference>
<dbReference type="GO" id="GO:1990593">
    <property type="term" value="F:nascent polypeptide-associated complex binding"/>
    <property type="evidence" value="ECO:0007669"/>
    <property type="project" value="InterPro"/>
</dbReference>
<dbReference type="InParanoid" id="Q2GZ66"/>
<evidence type="ECO:0000256" key="3">
    <source>
        <dbReference type="SAM" id="Phobius"/>
    </source>
</evidence>
<dbReference type="eggNOG" id="ENOG502S8W1">
    <property type="taxonomic scope" value="Eukaryota"/>
</dbReference>
<proteinExistence type="predicted"/>
<evidence type="ECO:0000313" key="5">
    <source>
        <dbReference type="Proteomes" id="UP000001056"/>
    </source>
</evidence>
<dbReference type="GO" id="GO:0006626">
    <property type="term" value="P:protein targeting to mitochondrion"/>
    <property type="evidence" value="ECO:0007669"/>
    <property type="project" value="TreeGrafter"/>
</dbReference>
<keyword evidence="3" id="KW-1133">Transmembrane helix</keyword>
<sequence>MVSYAEVASKGAKQSAEEAAAPQPPQVQVDAGVASSTGSLIDVDTPSVHTVPSDFESQEIKTETQASRVEREAEQEAAAARARAEAEAASKKKKRVAEEAAAKKRRAEGWLARHLDGMKAGGAGAAVSLANIVAVVGLSGWLGFRAWGLYDRGRLGWKEAGVGLGVLSAVGVVEGVFLKLRLTVRCSYFSKAKGKDH</sequence>